<keyword evidence="2" id="KW-1185">Reference proteome</keyword>
<comment type="caution">
    <text evidence="1">The sequence shown here is derived from an EMBL/GenBank/DDBJ whole genome shotgun (WGS) entry which is preliminary data.</text>
</comment>
<dbReference type="AlphaFoldDB" id="A0A927GQD2"/>
<organism evidence="1 2">
    <name type="scientific">Paenibacillus sabuli</name>
    <dbReference type="NCBI Taxonomy" id="2772509"/>
    <lineage>
        <taxon>Bacteria</taxon>
        <taxon>Bacillati</taxon>
        <taxon>Bacillota</taxon>
        <taxon>Bacilli</taxon>
        <taxon>Bacillales</taxon>
        <taxon>Paenibacillaceae</taxon>
        <taxon>Paenibacillus</taxon>
    </lineage>
</organism>
<name>A0A927GQD2_9BACL</name>
<evidence type="ECO:0000313" key="2">
    <source>
        <dbReference type="Proteomes" id="UP000621560"/>
    </source>
</evidence>
<dbReference type="Proteomes" id="UP000621560">
    <property type="component" value="Unassembled WGS sequence"/>
</dbReference>
<sequence length="293" mass="35039">MPSPLTEKEVNRLFQLLDDNQLIFLQSYLKQSKKSKWLEKLAHKKGIVLHSNVSIDEVWEKLNDWELKEILDGGYGNRPYKCECGITLRYCYIVHHRKENKTYQLGETCLGNYTMMSAELIKDITNGFHKIDLERDEILIRYEQGWDLPTDYNELPLTEDLRTQIDIGLPFSSIQVNKIEKMFQHELLQVRRQRELDRIAQLRMRQSAFVSSSDVSLYSPSRIQSVTYEDVISQHLANLKLIREHEHRITYPVMLDKWNDLQEMMKNLRRGENFDYSKFLSRMFELLYYLKLY</sequence>
<dbReference type="RefSeq" id="WP_190913870.1">
    <property type="nucleotide sequence ID" value="NZ_JACXIZ010000004.1"/>
</dbReference>
<evidence type="ECO:0000313" key="1">
    <source>
        <dbReference type="EMBL" id="MBD2843765.1"/>
    </source>
</evidence>
<dbReference type="EMBL" id="JACXIZ010000004">
    <property type="protein sequence ID" value="MBD2843765.1"/>
    <property type="molecule type" value="Genomic_DNA"/>
</dbReference>
<accession>A0A927GQD2</accession>
<reference evidence="1" key="1">
    <citation type="submission" date="2020-09" db="EMBL/GenBank/DDBJ databases">
        <title>A novel bacterium of genus Paenibacillus, isolated from South China Sea.</title>
        <authorList>
            <person name="Huang H."/>
            <person name="Mo K."/>
            <person name="Hu Y."/>
        </authorList>
    </citation>
    <scope>NUCLEOTIDE SEQUENCE</scope>
    <source>
        <strain evidence="1">IB182496</strain>
    </source>
</reference>
<proteinExistence type="predicted"/>
<gene>
    <name evidence="1" type="ORF">IDH44_01060</name>
</gene>
<protein>
    <submittedName>
        <fullName evidence="1">Uncharacterized protein</fullName>
    </submittedName>
</protein>